<comment type="caution">
    <text evidence="2">The sequence shown here is derived from an EMBL/GenBank/DDBJ whole genome shotgun (WGS) entry which is preliminary data.</text>
</comment>
<keyword evidence="3" id="KW-1185">Reference proteome</keyword>
<dbReference type="Proteomes" id="UP001590951">
    <property type="component" value="Unassembled WGS sequence"/>
</dbReference>
<reference evidence="2 3" key="1">
    <citation type="submission" date="2024-09" db="EMBL/GenBank/DDBJ databases">
        <title>Rethinking Asexuality: The Enigmatic Case of Functional Sexual Genes in Lepraria (Stereocaulaceae).</title>
        <authorList>
            <person name="Doellman M."/>
            <person name="Sun Y."/>
            <person name="Barcenas-Pena A."/>
            <person name="Lumbsch H.T."/>
            <person name="Grewe F."/>
        </authorList>
    </citation>
    <scope>NUCLEOTIDE SEQUENCE [LARGE SCALE GENOMIC DNA]</scope>
    <source>
        <strain evidence="2 3">Grewe 0041</strain>
    </source>
</reference>
<feature type="region of interest" description="Disordered" evidence="1">
    <location>
        <begin position="20"/>
        <end position="74"/>
    </location>
</feature>
<name>A0ABR4BJG7_9LECA</name>
<sequence length="74" mass="8599">MKAKKKRTVRWIMQEIEEKQIKKNRKEGRKGKKEIQENHDTSDPPADARGIQSTIERTSPPVLGNQHAVKHMLL</sequence>
<dbReference type="EMBL" id="JBHFEH010000003">
    <property type="protein sequence ID" value="KAL2057967.1"/>
    <property type="molecule type" value="Genomic_DNA"/>
</dbReference>
<evidence type="ECO:0000256" key="1">
    <source>
        <dbReference type="SAM" id="MobiDB-lite"/>
    </source>
</evidence>
<evidence type="ECO:0000313" key="2">
    <source>
        <dbReference type="EMBL" id="KAL2057967.1"/>
    </source>
</evidence>
<accession>A0ABR4BJG7</accession>
<organism evidence="2 3">
    <name type="scientific">Lepraria finkii</name>
    <dbReference type="NCBI Taxonomy" id="1340010"/>
    <lineage>
        <taxon>Eukaryota</taxon>
        <taxon>Fungi</taxon>
        <taxon>Dikarya</taxon>
        <taxon>Ascomycota</taxon>
        <taxon>Pezizomycotina</taxon>
        <taxon>Lecanoromycetes</taxon>
        <taxon>OSLEUM clade</taxon>
        <taxon>Lecanoromycetidae</taxon>
        <taxon>Lecanorales</taxon>
        <taxon>Lecanorineae</taxon>
        <taxon>Stereocaulaceae</taxon>
        <taxon>Lepraria</taxon>
    </lineage>
</organism>
<feature type="compositionally biased region" description="Basic residues" evidence="1">
    <location>
        <begin position="22"/>
        <end position="32"/>
    </location>
</feature>
<proteinExistence type="predicted"/>
<evidence type="ECO:0000313" key="3">
    <source>
        <dbReference type="Proteomes" id="UP001590951"/>
    </source>
</evidence>
<gene>
    <name evidence="2" type="ORF">ABVK25_001584</name>
</gene>
<protein>
    <submittedName>
        <fullName evidence="2">Uncharacterized protein</fullName>
    </submittedName>
</protein>
<feature type="compositionally biased region" description="Basic and acidic residues" evidence="1">
    <location>
        <begin position="33"/>
        <end position="42"/>
    </location>
</feature>